<dbReference type="Proteomes" id="UP000620124">
    <property type="component" value="Unassembled WGS sequence"/>
</dbReference>
<dbReference type="Pfam" id="PF20703">
    <property type="entry name" value="nSTAND1"/>
    <property type="match status" value="1"/>
</dbReference>
<name>A0A8H7CQT3_9AGAR</name>
<protein>
    <submittedName>
        <fullName evidence="2">CTLH domain-containing protein</fullName>
    </submittedName>
</protein>
<dbReference type="InterPro" id="IPR027417">
    <property type="entry name" value="P-loop_NTPase"/>
</dbReference>
<dbReference type="InterPro" id="IPR049052">
    <property type="entry name" value="nSTAND1"/>
</dbReference>
<dbReference type="Gene3D" id="3.40.50.300">
    <property type="entry name" value="P-loop containing nucleotide triphosphate hydrolases"/>
    <property type="match status" value="1"/>
</dbReference>
<comment type="caution">
    <text evidence="2">The sequence shown here is derived from an EMBL/GenBank/DDBJ whole genome shotgun (WGS) entry which is preliminary data.</text>
</comment>
<dbReference type="AlphaFoldDB" id="A0A8H7CQT3"/>
<dbReference type="PANTHER" id="PTHR47691">
    <property type="entry name" value="REGULATOR-RELATED"/>
    <property type="match status" value="1"/>
</dbReference>
<dbReference type="PANTHER" id="PTHR47691:SF3">
    <property type="entry name" value="HTH-TYPE TRANSCRIPTIONAL REGULATOR RV0890C-RELATED"/>
    <property type="match status" value="1"/>
</dbReference>
<dbReference type="EMBL" id="JACAZI010000014">
    <property type="protein sequence ID" value="KAF7344831.1"/>
    <property type="molecule type" value="Genomic_DNA"/>
</dbReference>
<dbReference type="Gene3D" id="1.25.40.10">
    <property type="entry name" value="Tetratricopeptide repeat domain"/>
    <property type="match status" value="1"/>
</dbReference>
<evidence type="ECO:0000313" key="3">
    <source>
        <dbReference type="Proteomes" id="UP000620124"/>
    </source>
</evidence>
<sequence length="891" mass="97655">MKYGVGLTNAVVELDNDTERRHQELLELLSRSELCDDASSMSRSSLNASSGSLSLLPASPKIFCGRDAELADLVHILLANSPRVAILGPGGMGKTTLAMAALHHLSVVERYPERHFISCESANTFGDLVVNIALHLGPELSRQPKAIVRHFQKCGPCVVVLDNFETPWEPVESRAEVEELLSLLADIPSLALLVTMRGAERPTKVKWSRPFLAPLEPLSSSASREIFLAISDEPGSEEESAFDELLDLSDSLPLAVALMAYIASFEGYSATLSRWKIENTALLSGGHDKRSNLEKSIALSFNSPRMSSSLNAKNLLALLSLLPDGIRVEDLMESRVPILNVRQCQSLLVGTSLAYVDINGRLKALSPIREYIRRVYAPAPTFSTPLRTYFQDLLGLWQSRHHIPSGYLAPKLTTYLGNITQLLLHGLSADEKSAWIGIGDSIIILHKFSRMVLKGDSLLVQRIPDIIQTTGDAGLRWKYAAICLKPGPLLPADPDALVEEGARYFGAMTSTVQVGEAVAFYNAVARHYSNGSSKNLPKAMEFNQLSLALARQADDIELQLSALATECYIAFTSHAPSHLIEVAHEGMKIGGLVSNPWAWEFYWMEAWALSTMGNPTKALELCTEADEWLSSVGLEISDRYLALVDVRADAHLQKGEYLEARQLYEQMVKKTSPTRSAFFHAFCLIGIAKLDMVIGRPVTEVAANVNAAEAVYTALGMPTMVTLSYAKAELQLYRGEIETARWAFSNCLAKTRGVHPPMAAMCLAALSDPRKGLHTALDAFPWAVIYLAFAQKTQDPIATVHALRRIADTLLDDEGSALTLFGVALEAGTAMDIHDLQAECMAGIGDIMDRRGGLIQARDIWERARLLFVRSSRKKEATGVQKRLDGSNSCR</sequence>
<keyword evidence="3" id="KW-1185">Reference proteome</keyword>
<gene>
    <name evidence="2" type="ORF">MVEN_01644400</name>
</gene>
<organism evidence="2 3">
    <name type="scientific">Mycena venus</name>
    <dbReference type="NCBI Taxonomy" id="2733690"/>
    <lineage>
        <taxon>Eukaryota</taxon>
        <taxon>Fungi</taxon>
        <taxon>Dikarya</taxon>
        <taxon>Basidiomycota</taxon>
        <taxon>Agaricomycotina</taxon>
        <taxon>Agaricomycetes</taxon>
        <taxon>Agaricomycetidae</taxon>
        <taxon>Agaricales</taxon>
        <taxon>Marasmiineae</taxon>
        <taxon>Mycenaceae</taxon>
        <taxon>Mycena</taxon>
    </lineage>
</organism>
<dbReference type="CDD" id="cd00009">
    <property type="entry name" value="AAA"/>
    <property type="match status" value="1"/>
</dbReference>
<dbReference type="SUPFAM" id="SSF48452">
    <property type="entry name" value="TPR-like"/>
    <property type="match status" value="1"/>
</dbReference>
<reference evidence="2" key="1">
    <citation type="submission" date="2020-05" db="EMBL/GenBank/DDBJ databases">
        <title>Mycena genomes resolve the evolution of fungal bioluminescence.</title>
        <authorList>
            <person name="Tsai I.J."/>
        </authorList>
    </citation>
    <scope>NUCLEOTIDE SEQUENCE</scope>
    <source>
        <strain evidence="2">CCC161011</strain>
    </source>
</reference>
<feature type="domain" description="Novel STAND NTPase 1" evidence="1">
    <location>
        <begin position="60"/>
        <end position="197"/>
    </location>
</feature>
<evidence type="ECO:0000313" key="2">
    <source>
        <dbReference type="EMBL" id="KAF7344831.1"/>
    </source>
</evidence>
<dbReference type="InterPro" id="IPR011990">
    <property type="entry name" value="TPR-like_helical_dom_sf"/>
</dbReference>
<dbReference type="OrthoDB" id="3035435at2759"/>
<accession>A0A8H7CQT3</accession>
<evidence type="ECO:0000259" key="1">
    <source>
        <dbReference type="Pfam" id="PF20703"/>
    </source>
</evidence>
<dbReference type="SUPFAM" id="SSF52540">
    <property type="entry name" value="P-loop containing nucleoside triphosphate hydrolases"/>
    <property type="match status" value="1"/>
</dbReference>
<proteinExistence type="predicted"/>